<proteinExistence type="predicted"/>
<dbReference type="EMBL" id="NNAY01002711">
    <property type="protein sequence ID" value="OXU20722.1"/>
    <property type="molecule type" value="Genomic_DNA"/>
</dbReference>
<comment type="caution">
    <text evidence="2">The sequence shown here is derived from an EMBL/GenBank/DDBJ whole genome shotgun (WGS) entry which is preliminary data.</text>
</comment>
<dbReference type="Proteomes" id="UP000215335">
    <property type="component" value="Unassembled WGS sequence"/>
</dbReference>
<gene>
    <name evidence="2" type="ORF">TSAR_009203</name>
</gene>
<organism evidence="2 3">
    <name type="scientific">Trichomalopsis sarcophagae</name>
    <dbReference type="NCBI Taxonomy" id="543379"/>
    <lineage>
        <taxon>Eukaryota</taxon>
        <taxon>Metazoa</taxon>
        <taxon>Ecdysozoa</taxon>
        <taxon>Arthropoda</taxon>
        <taxon>Hexapoda</taxon>
        <taxon>Insecta</taxon>
        <taxon>Pterygota</taxon>
        <taxon>Neoptera</taxon>
        <taxon>Endopterygota</taxon>
        <taxon>Hymenoptera</taxon>
        <taxon>Apocrita</taxon>
        <taxon>Proctotrupomorpha</taxon>
        <taxon>Chalcidoidea</taxon>
        <taxon>Pteromalidae</taxon>
        <taxon>Pteromalinae</taxon>
        <taxon>Trichomalopsis</taxon>
    </lineage>
</organism>
<dbReference type="AlphaFoldDB" id="A0A232EQW0"/>
<evidence type="ECO:0000313" key="2">
    <source>
        <dbReference type="EMBL" id="OXU20722.1"/>
    </source>
</evidence>
<feature type="region of interest" description="Disordered" evidence="1">
    <location>
        <begin position="95"/>
        <end position="114"/>
    </location>
</feature>
<dbReference type="STRING" id="543379.A0A232EQW0"/>
<name>A0A232EQW0_9HYME</name>
<evidence type="ECO:0000256" key="1">
    <source>
        <dbReference type="SAM" id="MobiDB-lite"/>
    </source>
</evidence>
<keyword evidence="3" id="KW-1185">Reference proteome</keyword>
<reference evidence="2 3" key="1">
    <citation type="journal article" date="2017" name="Curr. Biol.">
        <title>The Evolution of Venom by Co-option of Single-Copy Genes.</title>
        <authorList>
            <person name="Martinson E.O."/>
            <person name="Mrinalini"/>
            <person name="Kelkar Y.D."/>
            <person name="Chang C.H."/>
            <person name="Werren J.H."/>
        </authorList>
    </citation>
    <scope>NUCLEOTIDE SEQUENCE [LARGE SCALE GENOMIC DNA]</scope>
    <source>
        <strain evidence="2 3">Alberta</strain>
        <tissue evidence="2">Whole body</tissue>
    </source>
</reference>
<evidence type="ECO:0000313" key="3">
    <source>
        <dbReference type="Proteomes" id="UP000215335"/>
    </source>
</evidence>
<feature type="region of interest" description="Disordered" evidence="1">
    <location>
        <begin position="1"/>
        <end position="23"/>
    </location>
</feature>
<sequence length="245" mass="26925">MIYSHGLPDSPPDSCSEPPCSPPKTHEAFYVHSPLTDGNINQSTEILLKKHRSVNESYSPTSIPHSSCSISNTQDSMLLSHPVLTPLLTGRTTSISKQQQLQSSTSQTRTQSHHQQFIQQQFDSQTSIMTLYTSLQSVPKKRKHSQDGLLRVKQMFLDTLGLENMVSVAIKCMSETLKCLVSNLAENNPTDDYGPAAFAIEQPRSSGGVRVLMMLASSSGRLKFVAGCHRYAKLEVGQTSDTADL</sequence>
<accession>A0A232EQW0</accession>
<protein>
    <submittedName>
        <fullName evidence="2">Uncharacterized protein</fullName>
    </submittedName>
</protein>